<evidence type="ECO:0000313" key="2">
    <source>
        <dbReference type="Proteomes" id="UP000009144"/>
    </source>
</evidence>
<accession>I1XLH1</accession>
<dbReference type="InterPro" id="IPR016195">
    <property type="entry name" value="Pol/histidinol_Pase-like"/>
</dbReference>
<proteinExistence type="predicted"/>
<dbReference type="HOGENOM" id="CLU_067347_0_0_6"/>
<protein>
    <submittedName>
        <fullName evidence="1">Metal-dependent phosphoesterase</fullName>
    </submittedName>
</protein>
<reference evidence="1 2" key="1">
    <citation type="journal article" date="2012" name="J. Bacteriol.">
        <title>Complete genome sequences of Methylophaga sp. strain JAM1 and Methylophaga sp. strain JAM7.</title>
        <authorList>
            <person name="Villeneuve C."/>
            <person name="Martineau C."/>
            <person name="Mauffrey F."/>
            <person name="Villemur R."/>
        </authorList>
    </citation>
    <scope>NUCLEOTIDE SEQUENCE [LARGE SCALE GENOMIC DNA]</scope>
    <source>
        <strain evidence="1 2">JAM1</strain>
    </source>
</reference>
<dbReference type="GO" id="GO:0004534">
    <property type="term" value="F:5'-3' RNA exonuclease activity"/>
    <property type="evidence" value="ECO:0007669"/>
    <property type="project" value="TreeGrafter"/>
</dbReference>
<dbReference type="Pfam" id="PF02811">
    <property type="entry name" value="PHP"/>
    <property type="match status" value="1"/>
</dbReference>
<dbReference type="InterPro" id="IPR052018">
    <property type="entry name" value="PHP_domain"/>
</dbReference>
<keyword evidence="2" id="KW-1185">Reference proteome</keyword>
<organism evidence="1 2">
    <name type="scientific">Methylophaga nitratireducenticrescens</name>
    <dbReference type="NCBI Taxonomy" id="754476"/>
    <lineage>
        <taxon>Bacteria</taxon>
        <taxon>Pseudomonadati</taxon>
        <taxon>Pseudomonadota</taxon>
        <taxon>Gammaproteobacteria</taxon>
        <taxon>Thiotrichales</taxon>
        <taxon>Piscirickettsiaceae</taxon>
        <taxon>Methylophaga</taxon>
    </lineage>
</organism>
<dbReference type="KEGG" id="mej:Q7A_2440"/>
<name>I1XLH1_METNJ</name>
<dbReference type="SUPFAM" id="SSF89550">
    <property type="entry name" value="PHP domain-like"/>
    <property type="match status" value="1"/>
</dbReference>
<dbReference type="SMART" id="SM00481">
    <property type="entry name" value="POLIIIAc"/>
    <property type="match status" value="1"/>
</dbReference>
<reference evidence="1 2" key="2">
    <citation type="journal article" date="2013" name="Int. J. Syst. Evol. Microbiol.">
        <title>Methylophaga nitratireducenticrescens sp. nov. and Methylophaga frappieri sp. nov., isolated from the biofilm of the methanol-fed denitrification system treating the seawater at the Montreal Biodome.</title>
        <authorList>
            <person name="Villeneuve C."/>
            <person name="Martineau C."/>
            <person name="Mauffrey F."/>
            <person name="Villemur R."/>
        </authorList>
    </citation>
    <scope>NUCLEOTIDE SEQUENCE [LARGE SCALE GENOMIC DNA]</scope>
    <source>
        <strain evidence="1 2">JAM1</strain>
    </source>
</reference>
<dbReference type="InterPro" id="IPR003141">
    <property type="entry name" value="Pol/His_phosphatase_N"/>
</dbReference>
<sequence length="276" mass="30089">MTHYDLHCHSTASDGALSPKALVERAVQQGVDVLALTDHDGTEGITAALEAAADQPLTLIPGVEISVSWNSSTVHIVGLNIDIKNAKLQNGLANIRQYRQQRAEQIAQRLEKSGISGALEGAGKYASKTMLGRMHFAQFLVEQGHASNAKDVFKRFLVRGKPGYVPGQWTDLESAVEWITEAGGQAVIAHPLRYKMTGTKLRRLIDEFKTAGGQAIEVSSGHQHPDQLRNVAALAKHYDLLASCGSDFHGPEQTWSELGRFLPLPASCKPVWSLWH</sequence>
<evidence type="ECO:0000313" key="1">
    <source>
        <dbReference type="EMBL" id="AFI85240.1"/>
    </source>
</evidence>
<dbReference type="Proteomes" id="UP000009144">
    <property type="component" value="Chromosome"/>
</dbReference>
<dbReference type="OrthoDB" id="9804333at2"/>
<dbReference type="EMBL" id="CP003390">
    <property type="protein sequence ID" value="AFI85240.1"/>
    <property type="molecule type" value="Genomic_DNA"/>
</dbReference>
<dbReference type="Gene3D" id="1.10.150.650">
    <property type="match status" value="1"/>
</dbReference>
<gene>
    <name evidence="1" type="ordered locus">Q7A_2440</name>
</gene>
<dbReference type="STRING" id="754476.Q7A_2440"/>
<dbReference type="CDD" id="cd07438">
    <property type="entry name" value="PHP_HisPPase_AMP"/>
    <property type="match status" value="1"/>
</dbReference>
<dbReference type="GO" id="GO:0035312">
    <property type="term" value="F:5'-3' DNA exonuclease activity"/>
    <property type="evidence" value="ECO:0007669"/>
    <property type="project" value="TreeGrafter"/>
</dbReference>
<dbReference type="Gene3D" id="3.20.20.140">
    <property type="entry name" value="Metal-dependent hydrolases"/>
    <property type="match status" value="1"/>
</dbReference>
<dbReference type="InterPro" id="IPR004013">
    <property type="entry name" value="PHP_dom"/>
</dbReference>
<dbReference type="RefSeq" id="WP_014707605.1">
    <property type="nucleotide sequence ID" value="NC_017857.3"/>
</dbReference>
<dbReference type="AlphaFoldDB" id="I1XLH1"/>
<dbReference type="PATRIC" id="fig|754476.3.peg.2402"/>
<dbReference type="eggNOG" id="COG0613">
    <property type="taxonomic scope" value="Bacteria"/>
</dbReference>
<dbReference type="PANTHER" id="PTHR42924:SF3">
    <property type="entry name" value="POLYMERASE_HISTIDINOL PHOSPHATASE N-TERMINAL DOMAIN-CONTAINING PROTEIN"/>
    <property type="match status" value="1"/>
</dbReference>
<dbReference type="PANTHER" id="PTHR42924">
    <property type="entry name" value="EXONUCLEASE"/>
    <property type="match status" value="1"/>
</dbReference>